<feature type="compositionally biased region" description="Polar residues" evidence="1">
    <location>
        <begin position="129"/>
        <end position="139"/>
    </location>
</feature>
<sequence length="231" mass="26559">MLFTDSLRQRKTRQVRVISNHADLERQLNKETLHEKDSISDLRVIKVQFDQFIHSKVLEPSNYNSYDLETRQDFKEDTQMEPQTFKEAIIQNMDTIEQCIVEIEVKASDASLENKDCSRIVSDKRNDQGLENQSNTSGDESSRSRNECNDKSTYGDDTDIKPSYDTEPMVETDQNAKDERVTLANLVANLKLDVDENKMIQKQLKKANSSLTQELKECKSTLVETSRTLGV</sequence>
<proteinExistence type="predicted"/>
<dbReference type="AlphaFoldDB" id="A0A6L2KJ88"/>
<feature type="compositionally biased region" description="Basic and acidic residues" evidence="1">
    <location>
        <begin position="140"/>
        <end position="164"/>
    </location>
</feature>
<reference evidence="2" key="1">
    <citation type="journal article" date="2019" name="Sci. Rep.">
        <title>Draft genome of Tanacetum cinerariifolium, the natural source of mosquito coil.</title>
        <authorList>
            <person name="Yamashiro T."/>
            <person name="Shiraishi A."/>
            <person name="Satake H."/>
            <person name="Nakayama K."/>
        </authorList>
    </citation>
    <scope>NUCLEOTIDE SEQUENCE</scope>
</reference>
<organism evidence="2">
    <name type="scientific">Tanacetum cinerariifolium</name>
    <name type="common">Dalmatian daisy</name>
    <name type="synonym">Chrysanthemum cinerariifolium</name>
    <dbReference type="NCBI Taxonomy" id="118510"/>
    <lineage>
        <taxon>Eukaryota</taxon>
        <taxon>Viridiplantae</taxon>
        <taxon>Streptophyta</taxon>
        <taxon>Embryophyta</taxon>
        <taxon>Tracheophyta</taxon>
        <taxon>Spermatophyta</taxon>
        <taxon>Magnoliopsida</taxon>
        <taxon>eudicotyledons</taxon>
        <taxon>Gunneridae</taxon>
        <taxon>Pentapetalae</taxon>
        <taxon>asterids</taxon>
        <taxon>campanulids</taxon>
        <taxon>Asterales</taxon>
        <taxon>Asteraceae</taxon>
        <taxon>Asteroideae</taxon>
        <taxon>Anthemideae</taxon>
        <taxon>Anthemidinae</taxon>
        <taxon>Tanacetum</taxon>
    </lineage>
</organism>
<dbReference type="EMBL" id="BKCJ010002479">
    <property type="protein sequence ID" value="GEU48840.1"/>
    <property type="molecule type" value="Genomic_DNA"/>
</dbReference>
<comment type="caution">
    <text evidence="2">The sequence shown here is derived from an EMBL/GenBank/DDBJ whole genome shotgun (WGS) entry which is preliminary data.</text>
</comment>
<accession>A0A6L2KJ88</accession>
<evidence type="ECO:0000313" key="2">
    <source>
        <dbReference type="EMBL" id="GEU48840.1"/>
    </source>
</evidence>
<name>A0A6L2KJ88_TANCI</name>
<protein>
    <submittedName>
        <fullName evidence="2">Uncharacterized protein</fullName>
    </submittedName>
</protein>
<gene>
    <name evidence="2" type="ORF">Tci_020818</name>
</gene>
<feature type="region of interest" description="Disordered" evidence="1">
    <location>
        <begin position="123"/>
        <end position="174"/>
    </location>
</feature>
<evidence type="ECO:0000256" key="1">
    <source>
        <dbReference type="SAM" id="MobiDB-lite"/>
    </source>
</evidence>